<evidence type="ECO:0000313" key="10">
    <source>
        <dbReference type="Proteomes" id="UP000886800"/>
    </source>
</evidence>
<evidence type="ECO:0000256" key="3">
    <source>
        <dbReference type="ARBA" id="ARBA00022538"/>
    </source>
</evidence>
<protein>
    <recommendedName>
        <fullName evidence="1">Trk system potassium uptake protein TrkA</fullName>
    </recommendedName>
</protein>
<evidence type="ECO:0000259" key="7">
    <source>
        <dbReference type="PROSITE" id="PS51201"/>
    </source>
</evidence>
<dbReference type="Pfam" id="PF02254">
    <property type="entry name" value="TrkA_N"/>
    <property type="match status" value="1"/>
</dbReference>
<keyword evidence="6" id="KW-0406">Ion transport</keyword>
<dbReference type="PANTHER" id="PTHR43833">
    <property type="entry name" value="POTASSIUM CHANNEL PROTEIN 2-RELATED-RELATED"/>
    <property type="match status" value="1"/>
</dbReference>
<evidence type="ECO:0000256" key="2">
    <source>
        <dbReference type="ARBA" id="ARBA00022448"/>
    </source>
</evidence>
<keyword evidence="5" id="KW-0520">NAD</keyword>
<keyword evidence="4" id="KW-0630">Potassium</keyword>
<evidence type="ECO:0000313" key="9">
    <source>
        <dbReference type="EMBL" id="HIX64658.1"/>
    </source>
</evidence>
<dbReference type="InterPro" id="IPR036721">
    <property type="entry name" value="RCK_C_sf"/>
</dbReference>
<dbReference type="Proteomes" id="UP000886800">
    <property type="component" value="Unassembled WGS sequence"/>
</dbReference>
<gene>
    <name evidence="9" type="ORF">H9736_00260</name>
</gene>
<dbReference type="PROSITE" id="PS51201">
    <property type="entry name" value="RCK_N"/>
    <property type="match status" value="1"/>
</dbReference>
<comment type="caution">
    <text evidence="9">The sequence shown here is derived from an EMBL/GenBank/DDBJ whole genome shotgun (WGS) entry which is preliminary data.</text>
</comment>
<dbReference type="Pfam" id="PF02080">
    <property type="entry name" value="TrkA_C"/>
    <property type="match status" value="1"/>
</dbReference>
<dbReference type="GO" id="GO:0015079">
    <property type="term" value="F:potassium ion transmembrane transporter activity"/>
    <property type="evidence" value="ECO:0007669"/>
    <property type="project" value="InterPro"/>
</dbReference>
<name>A0A9D1WP76_9FIRM</name>
<reference evidence="9" key="2">
    <citation type="submission" date="2021-04" db="EMBL/GenBank/DDBJ databases">
        <authorList>
            <person name="Gilroy R."/>
        </authorList>
    </citation>
    <scope>NUCLEOTIDE SEQUENCE</scope>
    <source>
        <strain evidence="9">CHK188-5543</strain>
    </source>
</reference>
<dbReference type="GO" id="GO:0005886">
    <property type="term" value="C:plasma membrane"/>
    <property type="evidence" value="ECO:0007669"/>
    <property type="project" value="InterPro"/>
</dbReference>
<dbReference type="InterPro" id="IPR006036">
    <property type="entry name" value="K_uptake_TrkA"/>
</dbReference>
<dbReference type="InterPro" id="IPR003148">
    <property type="entry name" value="RCK_N"/>
</dbReference>
<dbReference type="SUPFAM" id="SSF116726">
    <property type="entry name" value="TrkA C-terminal domain-like"/>
    <property type="match status" value="1"/>
</dbReference>
<proteinExistence type="predicted"/>
<evidence type="ECO:0000256" key="6">
    <source>
        <dbReference type="ARBA" id="ARBA00023065"/>
    </source>
</evidence>
<feature type="domain" description="RCK C-terminal" evidence="8">
    <location>
        <begin position="137"/>
        <end position="218"/>
    </location>
</feature>
<dbReference type="InterPro" id="IPR006037">
    <property type="entry name" value="RCK_C"/>
</dbReference>
<feature type="domain" description="RCK N-terminal" evidence="7">
    <location>
        <begin position="1"/>
        <end position="123"/>
    </location>
</feature>
<evidence type="ECO:0000256" key="5">
    <source>
        <dbReference type="ARBA" id="ARBA00023027"/>
    </source>
</evidence>
<dbReference type="EMBL" id="DXES01000006">
    <property type="protein sequence ID" value="HIX64658.1"/>
    <property type="molecule type" value="Genomic_DNA"/>
</dbReference>
<dbReference type="PANTHER" id="PTHR43833:SF5">
    <property type="entry name" value="TRK SYSTEM POTASSIUM UPTAKE PROTEIN TRKA"/>
    <property type="match status" value="1"/>
</dbReference>
<dbReference type="Gene3D" id="3.30.70.1450">
    <property type="entry name" value="Regulator of K+ conductance, C-terminal domain"/>
    <property type="match status" value="1"/>
</dbReference>
<reference evidence="9" key="1">
    <citation type="journal article" date="2021" name="PeerJ">
        <title>Extensive microbial diversity within the chicken gut microbiome revealed by metagenomics and culture.</title>
        <authorList>
            <person name="Gilroy R."/>
            <person name="Ravi A."/>
            <person name="Getino M."/>
            <person name="Pursley I."/>
            <person name="Horton D.L."/>
            <person name="Alikhan N.F."/>
            <person name="Baker D."/>
            <person name="Gharbi K."/>
            <person name="Hall N."/>
            <person name="Watson M."/>
            <person name="Adriaenssens E.M."/>
            <person name="Foster-Nyarko E."/>
            <person name="Jarju S."/>
            <person name="Secka A."/>
            <person name="Antonio M."/>
            <person name="Oren A."/>
            <person name="Chaudhuri R.R."/>
            <person name="La Ragione R."/>
            <person name="Hildebrand F."/>
            <person name="Pallen M.J."/>
        </authorList>
    </citation>
    <scope>NUCLEOTIDE SEQUENCE</scope>
    <source>
        <strain evidence="9">CHK188-5543</strain>
    </source>
</reference>
<dbReference type="InterPro" id="IPR050721">
    <property type="entry name" value="Trk_Ktr_HKT_K-transport"/>
</dbReference>
<organism evidence="9 10">
    <name type="scientific">Candidatus Anaerotruncus excrementipullorum</name>
    <dbReference type="NCBI Taxonomy" id="2838465"/>
    <lineage>
        <taxon>Bacteria</taxon>
        <taxon>Bacillati</taxon>
        <taxon>Bacillota</taxon>
        <taxon>Clostridia</taxon>
        <taxon>Eubacteriales</taxon>
        <taxon>Oscillospiraceae</taxon>
        <taxon>Anaerotruncus</taxon>
    </lineage>
</organism>
<evidence type="ECO:0000256" key="4">
    <source>
        <dbReference type="ARBA" id="ARBA00022958"/>
    </source>
</evidence>
<dbReference type="Gene3D" id="3.40.50.720">
    <property type="entry name" value="NAD(P)-binding Rossmann-like Domain"/>
    <property type="match status" value="1"/>
</dbReference>
<dbReference type="InterPro" id="IPR036291">
    <property type="entry name" value="NAD(P)-bd_dom_sf"/>
</dbReference>
<keyword evidence="3" id="KW-0633">Potassium transport</keyword>
<evidence type="ECO:0000259" key="8">
    <source>
        <dbReference type="PROSITE" id="PS51202"/>
    </source>
</evidence>
<dbReference type="PROSITE" id="PS51202">
    <property type="entry name" value="RCK_C"/>
    <property type="match status" value="1"/>
</dbReference>
<dbReference type="SUPFAM" id="SSF51735">
    <property type="entry name" value="NAD(P)-binding Rossmann-fold domains"/>
    <property type="match status" value="1"/>
</dbReference>
<keyword evidence="2" id="KW-0813">Transport</keyword>
<sequence>MELIIVGGGKVGYYLTKTLLEHGHHPHLIEMDPEKCAHMADELDIPVICGDGCTLEVLEAAGARHTDAVVAVTGRDQDNLIACQLAGQVFHVRRTVARINNPKNKDAMIQLGVETPISVTDSIARLIEREVDTAAIRQLIPLNRGEASISELHLPEPYSQEGVRLSQLQLPEESVIVSIERKGQFIFPRGNTQLFGGDKLLVVCADSALRELSKKLGLLAQ</sequence>
<dbReference type="AlphaFoldDB" id="A0A9D1WP76"/>
<dbReference type="PRINTS" id="PR00335">
    <property type="entry name" value="KUPTAKETRKA"/>
</dbReference>
<evidence type="ECO:0000256" key="1">
    <source>
        <dbReference type="ARBA" id="ARBA00017378"/>
    </source>
</evidence>
<accession>A0A9D1WP76</accession>